<gene>
    <name evidence="1" type="ORF">ERS739220_00016</name>
</gene>
<organism evidence="1 2">
    <name type="scientific">Campylobacter hyointestinalis subsp. hyointestinalis</name>
    <dbReference type="NCBI Taxonomy" id="91352"/>
    <lineage>
        <taxon>Bacteria</taxon>
        <taxon>Pseudomonadati</taxon>
        <taxon>Campylobacterota</taxon>
        <taxon>Epsilonproteobacteria</taxon>
        <taxon>Campylobacterales</taxon>
        <taxon>Campylobacteraceae</taxon>
        <taxon>Campylobacter</taxon>
    </lineage>
</organism>
<name>A0A9W5AK37_CAMHY</name>
<reference evidence="1 2" key="1">
    <citation type="submission" date="2015-11" db="EMBL/GenBank/DDBJ databases">
        <authorList>
            <consortium name="Pathogen Informatics"/>
        </authorList>
    </citation>
    <scope>NUCLEOTIDE SEQUENCE [LARGE SCALE GENOMIC DNA]</scope>
    <source>
        <strain evidence="1 2">006A-0191</strain>
    </source>
</reference>
<evidence type="ECO:0000313" key="2">
    <source>
        <dbReference type="Proteomes" id="UP000052257"/>
    </source>
</evidence>
<accession>A0A9W5AK37</accession>
<evidence type="ECO:0000313" key="1">
    <source>
        <dbReference type="EMBL" id="CUU67772.1"/>
    </source>
</evidence>
<dbReference type="Proteomes" id="UP000052257">
    <property type="component" value="Unassembled WGS sequence"/>
</dbReference>
<comment type="caution">
    <text evidence="1">The sequence shown here is derived from an EMBL/GenBank/DDBJ whole genome shotgun (WGS) entry which is preliminary data.</text>
</comment>
<dbReference type="AlphaFoldDB" id="A0A9W5AK37"/>
<dbReference type="RefSeq" id="WP_277934105.1">
    <property type="nucleotide sequence ID" value="NZ_FAUT01000002.1"/>
</dbReference>
<proteinExistence type="predicted"/>
<dbReference type="EMBL" id="FAUW01000001">
    <property type="protein sequence ID" value="CUU67772.1"/>
    <property type="molecule type" value="Genomic_DNA"/>
</dbReference>
<protein>
    <submittedName>
        <fullName evidence="1">Uncharacterized protein</fullName>
    </submittedName>
</protein>
<sequence length="77" mass="8552">MLSTSIADLSLTGIFGTTEYKLKGGDDTDYRQNEFSAWLSYPIMKNLQGLLIYDQVFKAQAGYPSLTQVGVGLIYSF</sequence>